<protein>
    <recommendedName>
        <fullName evidence="4">Retrovirus-related Pol polyprotein from transposon TNT 1-94</fullName>
    </recommendedName>
</protein>
<reference evidence="2" key="2">
    <citation type="submission" date="2022-01" db="EMBL/GenBank/DDBJ databases">
        <authorList>
            <person name="Yamashiro T."/>
            <person name="Shiraishi A."/>
            <person name="Satake H."/>
            <person name="Nakayama K."/>
        </authorList>
    </citation>
    <scope>NUCLEOTIDE SEQUENCE</scope>
</reference>
<feature type="compositionally biased region" description="Polar residues" evidence="1">
    <location>
        <begin position="120"/>
        <end position="138"/>
    </location>
</feature>
<organism evidence="2 3">
    <name type="scientific">Tanacetum coccineum</name>
    <dbReference type="NCBI Taxonomy" id="301880"/>
    <lineage>
        <taxon>Eukaryota</taxon>
        <taxon>Viridiplantae</taxon>
        <taxon>Streptophyta</taxon>
        <taxon>Embryophyta</taxon>
        <taxon>Tracheophyta</taxon>
        <taxon>Spermatophyta</taxon>
        <taxon>Magnoliopsida</taxon>
        <taxon>eudicotyledons</taxon>
        <taxon>Gunneridae</taxon>
        <taxon>Pentapetalae</taxon>
        <taxon>asterids</taxon>
        <taxon>campanulids</taxon>
        <taxon>Asterales</taxon>
        <taxon>Asteraceae</taxon>
        <taxon>Asteroideae</taxon>
        <taxon>Anthemideae</taxon>
        <taxon>Anthemidinae</taxon>
        <taxon>Tanacetum</taxon>
    </lineage>
</organism>
<dbReference type="Proteomes" id="UP001151760">
    <property type="component" value="Unassembled WGS sequence"/>
</dbReference>
<feature type="region of interest" description="Disordered" evidence="1">
    <location>
        <begin position="115"/>
        <end position="152"/>
    </location>
</feature>
<dbReference type="EMBL" id="BQNB010009725">
    <property type="protein sequence ID" value="GJS67526.1"/>
    <property type="molecule type" value="Genomic_DNA"/>
</dbReference>
<reference evidence="2" key="1">
    <citation type="journal article" date="2022" name="Int. J. Mol. Sci.">
        <title>Draft Genome of Tanacetum Coccineum: Genomic Comparison of Closely Related Tanacetum-Family Plants.</title>
        <authorList>
            <person name="Yamashiro T."/>
            <person name="Shiraishi A."/>
            <person name="Nakayama K."/>
            <person name="Satake H."/>
        </authorList>
    </citation>
    <scope>NUCLEOTIDE SEQUENCE</scope>
</reference>
<evidence type="ECO:0000256" key="1">
    <source>
        <dbReference type="SAM" id="MobiDB-lite"/>
    </source>
</evidence>
<evidence type="ECO:0000313" key="3">
    <source>
        <dbReference type="Proteomes" id="UP001151760"/>
    </source>
</evidence>
<evidence type="ECO:0000313" key="2">
    <source>
        <dbReference type="EMBL" id="GJS67526.1"/>
    </source>
</evidence>
<proteinExistence type="predicted"/>
<name>A0ABQ4XQU7_9ASTR</name>
<sequence>MKAKLSLLEDEKEVSDDEEVTQVKVLMALADDELTVRKNHARNGEWIDITTRKSLKPTKTSITPESSKDSEAESLIPMPALKIYRSFTKLRGNAIDLPTPLYKERSGLGIMKHTKPETHYSLNKSVSGSATVSETEQTIPPVPTKVKDTKQE</sequence>
<comment type="caution">
    <text evidence="2">The sequence shown here is derived from an EMBL/GenBank/DDBJ whole genome shotgun (WGS) entry which is preliminary data.</text>
</comment>
<keyword evidence="3" id="KW-1185">Reference proteome</keyword>
<gene>
    <name evidence="2" type="ORF">Tco_0682090</name>
</gene>
<evidence type="ECO:0008006" key="4">
    <source>
        <dbReference type="Google" id="ProtNLM"/>
    </source>
</evidence>
<accession>A0ABQ4XQU7</accession>